<dbReference type="GO" id="GO:0004674">
    <property type="term" value="F:protein serine/threonine kinase activity"/>
    <property type="evidence" value="ECO:0007669"/>
    <property type="project" value="InterPro"/>
</dbReference>
<dbReference type="PROSITE" id="PS50011">
    <property type="entry name" value="PROTEIN_KINASE_DOM"/>
    <property type="match status" value="1"/>
</dbReference>
<dbReference type="InterPro" id="IPR000719">
    <property type="entry name" value="Prot_kinase_dom"/>
</dbReference>
<gene>
    <name evidence="6" type="ORF">CUC15_12835</name>
</gene>
<dbReference type="GO" id="GO:0005829">
    <property type="term" value="C:cytosol"/>
    <property type="evidence" value="ECO:0007669"/>
    <property type="project" value="TreeGrafter"/>
</dbReference>
<name>A0A345PME2_9BACI</name>
<dbReference type="OrthoDB" id="9788659at2"/>
<dbReference type="GO" id="GO:0005776">
    <property type="term" value="C:autophagosome"/>
    <property type="evidence" value="ECO:0007669"/>
    <property type="project" value="TreeGrafter"/>
</dbReference>
<dbReference type="Gene3D" id="1.10.510.10">
    <property type="entry name" value="Transferase(Phosphotransferase) domain 1"/>
    <property type="match status" value="1"/>
</dbReference>
<dbReference type="InterPro" id="IPR011009">
    <property type="entry name" value="Kinase-like_dom_sf"/>
</dbReference>
<dbReference type="EMBL" id="CP024848">
    <property type="protein sequence ID" value="AXI11172.1"/>
    <property type="molecule type" value="Genomic_DNA"/>
</dbReference>
<feature type="domain" description="Protein kinase" evidence="5">
    <location>
        <begin position="15"/>
        <end position="253"/>
    </location>
</feature>
<evidence type="ECO:0000259" key="5">
    <source>
        <dbReference type="PROSITE" id="PS50011"/>
    </source>
</evidence>
<protein>
    <submittedName>
        <fullName evidence="6">Protein kinase</fullName>
    </submittedName>
</protein>
<dbReference type="PANTHER" id="PTHR24348">
    <property type="entry name" value="SERINE/THREONINE-PROTEIN KINASE UNC-51-RELATED"/>
    <property type="match status" value="1"/>
</dbReference>
<dbReference type="Proteomes" id="UP000253908">
    <property type="component" value="Chromosome"/>
</dbReference>
<evidence type="ECO:0000256" key="4">
    <source>
        <dbReference type="ARBA" id="ARBA00022840"/>
    </source>
</evidence>
<reference evidence="7" key="1">
    <citation type="submission" date="2017-11" db="EMBL/GenBank/DDBJ databases">
        <authorList>
            <person name="Zhu W."/>
        </authorList>
    </citation>
    <scope>NUCLEOTIDE SEQUENCE [LARGE SCALE GENOMIC DNA]</scope>
    <source>
        <strain evidence="7">160</strain>
    </source>
</reference>
<dbReference type="KEGG" id="ocn:CUC15_12835"/>
<evidence type="ECO:0000313" key="6">
    <source>
        <dbReference type="EMBL" id="AXI11172.1"/>
    </source>
</evidence>
<keyword evidence="2" id="KW-0547">Nucleotide-binding</keyword>
<dbReference type="InterPro" id="IPR045269">
    <property type="entry name" value="Atg1-like"/>
</dbReference>
<dbReference type="AlphaFoldDB" id="A0A345PME2"/>
<dbReference type="GO" id="GO:0016020">
    <property type="term" value="C:membrane"/>
    <property type="evidence" value="ECO:0007669"/>
    <property type="project" value="TreeGrafter"/>
</dbReference>
<dbReference type="GO" id="GO:0000407">
    <property type="term" value="C:phagophore assembly site"/>
    <property type="evidence" value="ECO:0007669"/>
    <property type="project" value="TreeGrafter"/>
</dbReference>
<dbReference type="GO" id="GO:0005524">
    <property type="term" value="F:ATP binding"/>
    <property type="evidence" value="ECO:0007669"/>
    <property type="project" value="UniProtKB-KW"/>
</dbReference>
<dbReference type="SUPFAM" id="SSF56112">
    <property type="entry name" value="Protein kinase-like (PK-like)"/>
    <property type="match status" value="1"/>
</dbReference>
<proteinExistence type="predicted"/>
<evidence type="ECO:0000256" key="1">
    <source>
        <dbReference type="ARBA" id="ARBA00022679"/>
    </source>
</evidence>
<evidence type="ECO:0000256" key="3">
    <source>
        <dbReference type="ARBA" id="ARBA00022777"/>
    </source>
</evidence>
<evidence type="ECO:0000256" key="2">
    <source>
        <dbReference type="ARBA" id="ARBA00022741"/>
    </source>
</evidence>
<evidence type="ECO:0000313" key="7">
    <source>
        <dbReference type="Proteomes" id="UP000253908"/>
    </source>
</evidence>
<dbReference type="Pfam" id="PF00069">
    <property type="entry name" value="Pkinase"/>
    <property type="match status" value="1"/>
</dbReference>
<keyword evidence="3 6" id="KW-0418">Kinase</keyword>
<keyword evidence="7" id="KW-1185">Reference proteome</keyword>
<organism evidence="6 7">
    <name type="scientific">Oceanobacillus zhaokaii</name>
    <dbReference type="NCBI Taxonomy" id="2052660"/>
    <lineage>
        <taxon>Bacteria</taxon>
        <taxon>Bacillati</taxon>
        <taxon>Bacillota</taxon>
        <taxon>Bacilli</taxon>
        <taxon>Bacillales</taxon>
        <taxon>Bacillaceae</taxon>
        <taxon>Oceanobacillus</taxon>
    </lineage>
</organism>
<keyword evidence="1" id="KW-0808">Transferase</keyword>
<accession>A0A345PME2</accession>
<sequence>MDRPFKIGEAINDCYEVRRIISSGSYGIVYLCKDSRTDDNLVIKQLRPSKRRSKSEIKLFKNEISILRKLDHEYMPMLYEAFLIEGNYFYAMTFIDGDDLDEQLFSNKKTFDEGESLFFLAQLLALVAYLHERDIYHQDLRIPNILLKNNYPYLIDFGLAMQADSNNPSNKNKELILEMKQQDYFDLGDILLFLFYSTYEAKNKKALPWTEELSLTEESIRLLKRLLKIEKPYMSIKEISADLHAAIKAVNQE</sequence>
<keyword evidence="4" id="KW-0067">ATP-binding</keyword>
<dbReference type="PANTHER" id="PTHR24348:SF22">
    <property type="entry name" value="NON-SPECIFIC SERINE_THREONINE PROTEIN KINASE"/>
    <property type="match status" value="1"/>
</dbReference>